<dbReference type="AlphaFoldDB" id="A2CDT0"/>
<feature type="transmembrane region" description="Helical" evidence="1">
    <location>
        <begin position="146"/>
        <end position="175"/>
    </location>
</feature>
<dbReference type="HOGENOM" id="CLU_071040_0_0_3"/>
<dbReference type="STRING" id="59922.P9303_29101"/>
<evidence type="ECO:0000256" key="1">
    <source>
        <dbReference type="SAM" id="Phobius"/>
    </source>
</evidence>
<dbReference type="EMBL" id="CP000554">
    <property type="protein sequence ID" value="ABM79640.1"/>
    <property type="molecule type" value="Genomic_DNA"/>
</dbReference>
<accession>A2CDT0</accession>
<evidence type="ECO:0000313" key="3">
    <source>
        <dbReference type="Proteomes" id="UP000002274"/>
    </source>
</evidence>
<dbReference type="Pfam" id="PF06182">
    <property type="entry name" value="ABC2_membrane_6"/>
    <property type="match status" value="1"/>
</dbReference>
<protein>
    <submittedName>
        <fullName evidence="2">Conserved membrane protein, multidrug efflux associated</fullName>
    </submittedName>
</protein>
<reference evidence="2 3" key="1">
    <citation type="journal article" date="2007" name="PLoS Genet.">
        <title>Patterns and implications of gene gain and loss in the evolution of Prochlorococcus.</title>
        <authorList>
            <person name="Kettler G.C."/>
            <person name="Martiny A.C."/>
            <person name="Huang K."/>
            <person name="Zucker J."/>
            <person name="Coleman M.L."/>
            <person name="Rodrigue S."/>
            <person name="Chen F."/>
            <person name="Lapidus A."/>
            <person name="Ferriera S."/>
            <person name="Johnson J."/>
            <person name="Steglich C."/>
            <person name="Church G.M."/>
            <person name="Richardson P."/>
            <person name="Chisholm S.W."/>
        </authorList>
    </citation>
    <scope>NUCLEOTIDE SEQUENCE [LARGE SCALE GENOMIC DNA]</scope>
    <source>
        <strain evidence="2 3">MIT 9303</strain>
    </source>
</reference>
<dbReference type="InterPro" id="IPR010390">
    <property type="entry name" value="ABC-2_transporter-like"/>
</dbReference>
<keyword evidence="1" id="KW-0812">Transmembrane</keyword>
<organism evidence="2 3">
    <name type="scientific">Prochlorococcus marinus (strain MIT 9303)</name>
    <dbReference type="NCBI Taxonomy" id="59922"/>
    <lineage>
        <taxon>Bacteria</taxon>
        <taxon>Bacillati</taxon>
        <taxon>Cyanobacteriota</taxon>
        <taxon>Cyanophyceae</taxon>
        <taxon>Synechococcales</taxon>
        <taxon>Prochlorococcaceae</taxon>
        <taxon>Prochlorococcus</taxon>
    </lineage>
</organism>
<keyword evidence="1" id="KW-0472">Membrane</keyword>
<keyword evidence="1" id="KW-1133">Transmembrane helix</keyword>
<dbReference type="PANTHER" id="PTHR36833">
    <property type="entry name" value="SLR0610 PROTEIN-RELATED"/>
    <property type="match status" value="1"/>
</dbReference>
<dbReference type="KEGG" id="pmf:P9303_29101"/>
<dbReference type="RefSeq" id="WP_011827479.1">
    <property type="nucleotide sequence ID" value="NC_008820.1"/>
</dbReference>
<sequence length="262" mass="28450">MGRYLLSLKRFWGTALAGQLEYQVNMLIDLVAMVGSLAGSIFVLSVFFGQGRELGGWSWEAALVVQGIYTFLDGVSSTWLRPNLGAIVTHVREGTLDFVLLKPIDSQFWVSLRIMAPAGLPEMGLGLVLIVWAASRAGASFSLGTVLVAVLMLCVGGVILYALWFVIAATSIWFVKTWNATEVLRAVLASGRFPVSAYPPTLRLVFTLVLPVAFLTTVPAEVILGRAAMPMLALGLFLAVIFFVGSRAFWLFALRYYTSASS</sequence>
<feature type="transmembrane region" description="Helical" evidence="1">
    <location>
        <begin position="27"/>
        <end position="48"/>
    </location>
</feature>
<proteinExistence type="predicted"/>
<dbReference type="BioCyc" id="PMAR59922:G1G80-2552-MONOMER"/>
<gene>
    <name evidence="2" type="ordered locus">P9303_29101</name>
</gene>
<dbReference type="Proteomes" id="UP000002274">
    <property type="component" value="Chromosome"/>
</dbReference>
<feature type="transmembrane region" description="Helical" evidence="1">
    <location>
        <begin position="231"/>
        <end position="253"/>
    </location>
</feature>
<dbReference type="PANTHER" id="PTHR36833:SF2">
    <property type="entry name" value="SLR0610 PROTEIN"/>
    <property type="match status" value="1"/>
</dbReference>
<name>A2CDT0_PROM3</name>
<feature type="transmembrane region" description="Helical" evidence="1">
    <location>
        <begin position="114"/>
        <end position="134"/>
    </location>
</feature>
<feature type="transmembrane region" description="Helical" evidence="1">
    <location>
        <begin position="204"/>
        <end position="224"/>
    </location>
</feature>
<evidence type="ECO:0000313" key="2">
    <source>
        <dbReference type="EMBL" id="ABM79640.1"/>
    </source>
</evidence>